<gene>
    <name evidence="1" type="ORF">AMOR_11520</name>
</gene>
<name>A0ABN6MMH3_9BACT</name>
<reference evidence="2" key="1">
    <citation type="journal article" date="2022" name="Int. J. Syst. Evol. Microbiol.">
        <title>Anaeromyxobacter oryzae sp. nov., Anaeromyxobacter diazotrophicus sp. nov. and Anaeromyxobacter paludicola sp. nov., isolated from paddy soils.</title>
        <authorList>
            <person name="Itoh H."/>
            <person name="Xu Z."/>
            <person name="Mise K."/>
            <person name="Masuda Y."/>
            <person name="Ushijima N."/>
            <person name="Hayakawa C."/>
            <person name="Shiratori Y."/>
            <person name="Senoo K."/>
        </authorList>
    </citation>
    <scope>NUCLEOTIDE SEQUENCE [LARGE SCALE GENOMIC DNA]</scope>
    <source>
        <strain evidence="2">Red232</strain>
    </source>
</reference>
<evidence type="ECO:0000313" key="2">
    <source>
        <dbReference type="Proteomes" id="UP001162891"/>
    </source>
</evidence>
<keyword evidence="2" id="KW-1185">Reference proteome</keyword>
<dbReference type="Proteomes" id="UP001162891">
    <property type="component" value="Chromosome"/>
</dbReference>
<sequence>MTPSQRALLAASVAAALIGFAAGWFARVWTEPTVESRAHDAAETLRGKLHELSR</sequence>
<proteinExistence type="predicted"/>
<dbReference type="EMBL" id="AP025591">
    <property type="protein sequence ID" value="BDG02156.1"/>
    <property type="molecule type" value="Genomic_DNA"/>
</dbReference>
<evidence type="ECO:0000313" key="1">
    <source>
        <dbReference type="EMBL" id="BDG02156.1"/>
    </source>
</evidence>
<dbReference type="RefSeq" id="WP_248359492.1">
    <property type="nucleotide sequence ID" value="NZ_AP025591.1"/>
</dbReference>
<organism evidence="1 2">
    <name type="scientific">Anaeromyxobacter oryzae</name>
    <dbReference type="NCBI Taxonomy" id="2918170"/>
    <lineage>
        <taxon>Bacteria</taxon>
        <taxon>Pseudomonadati</taxon>
        <taxon>Myxococcota</taxon>
        <taxon>Myxococcia</taxon>
        <taxon>Myxococcales</taxon>
        <taxon>Cystobacterineae</taxon>
        <taxon>Anaeromyxobacteraceae</taxon>
        <taxon>Anaeromyxobacter</taxon>
    </lineage>
</organism>
<accession>A0ABN6MMH3</accession>
<protein>
    <submittedName>
        <fullName evidence="1">Uncharacterized protein</fullName>
    </submittedName>
</protein>